<dbReference type="AlphaFoldDB" id="D3DXR6"/>
<dbReference type="EMBL" id="CP000352">
    <property type="protein sequence ID" value="ADC45086.1"/>
    <property type="molecule type" value="Genomic_DNA"/>
</dbReference>
<protein>
    <submittedName>
        <fullName evidence="2">Uncharacterized protein</fullName>
    </submittedName>
</protein>
<reference evidence="3" key="1">
    <citation type="journal article" date="2010" name="PLoS ONE">
        <title>The complete genome sequence of Cupriavidus metallidurans strain CH34, a master survivalist in harsh and anthropogenic environments.</title>
        <authorList>
            <person name="Janssen P.J."/>
            <person name="Van Houdt R."/>
            <person name="Moors H."/>
            <person name="Monsieurs P."/>
            <person name="Morin N."/>
            <person name="Michaux A."/>
            <person name="Benotmane M.A."/>
            <person name="Leys N."/>
            <person name="Vallaeys T."/>
            <person name="Lapidus A."/>
            <person name="Monchy S."/>
            <person name="Medigue C."/>
            <person name="Taghavi S."/>
            <person name="McCorkle S."/>
            <person name="Dunn J."/>
            <person name="van der Lelie D."/>
            <person name="Mergeay M."/>
        </authorList>
    </citation>
    <scope>NUCLEOTIDE SEQUENCE [LARGE SCALE GENOMIC DNA]</scope>
    <source>
        <strain evidence="3">ATCC 43123 / DSM 2839 / NBRC 102507 / CH34</strain>
    </source>
</reference>
<evidence type="ECO:0000313" key="2">
    <source>
        <dbReference type="EMBL" id="ADC45086.1"/>
    </source>
</evidence>
<sequence length="57" mass="6271">MICFSPFPHSGRGAGERDSAPPGQLRKTKPLPSPKPSPAMREREQTGCIFNTRGDFQ</sequence>
<gene>
    <name evidence="2" type="ordered locus">Rmet_6478</name>
</gene>
<evidence type="ECO:0000313" key="3">
    <source>
        <dbReference type="Proteomes" id="UP000002429"/>
    </source>
</evidence>
<proteinExistence type="predicted"/>
<dbReference type="Proteomes" id="UP000002429">
    <property type="component" value="Chromosome"/>
</dbReference>
<accession>D3DXR6</accession>
<evidence type="ECO:0000256" key="1">
    <source>
        <dbReference type="SAM" id="MobiDB-lite"/>
    </source>
</evidence>
<name>D3DXR6_CUPMC</name>
<feature type="region of interest" description="Disordered" evidence="1">
    <location>
        <begin position="1"/>
        <end position="57"/>
    </location>
</feature>
<dbReference type="HOGENOM" id="CLU_2993478_0_0_4"/>
<dbReference type="KEGG" id="rme:Rmet_6478"/>
<dbReference type="STRING" id="266264.Rmet_6478"/>
<organism evidence="2 3">
    <name type="scientific">Cupriavidus metallidurans (strain ATCC 43123 / DSM 2839 / NBRC 102507 / CH34)</name>
    <name type="common">Ralstonia metallidurans</name>
    <dbReference type="NCBI Taxonomy" id="266264"/>
    <lineage>
        <taxon>Bacteria</taxon>
        <taxon>Pseudomonadati</taxon>
        <taxon>Pseudomonadota</taxon>
        <taxon>Betaproteobacteria</taxon>
        <taxon>Burkholderiales</taxon>
        <taxon>Burkholderiaceae</taxon>
        <taxon>Cupriavidus</taxon>
    </lineage>
</organism>
<keyword evidence="3" id="KW-1185">Reference proteome</keyword>